<gene>
    <name evidence="9 17" type="primary">lon</name>
    <name evidence="17" type="ORF">JFL75_11145</name>
</gene>
<dbReference type="GO" id="GO:0005737">
    <property type="term" value="C:cytoplasm"/>
    <property type="evidence" value="ECO:0007669"/>
    <property type="project" value="UniProtKB-SubCell"/>
</dbReference>
<dbReference type="SUPFAM" id="SSF52540">
    <property type="entry name" value="P-loop containing nucleoside triphosphate hydrolases"/>
    <property type="match status" value="1"/>
</dbReference>
<dbReference type="Gene3D" id="3.30.230.10">
    <property type="match status" value="1"/>
</dbReference>
<feature type="active site" evidence="9 11">
    <location>
        <position position="741"/>
    </location>
</feature>
<dbReference type="InterPro" id="IPR027543">
    <property type="entry name" value="Lon_bac"/>
</dbReference>
<name>A0A7T7XJV7_9SPIR</name>
<dbReference type="InterPro" id="IPR003593">
    <property type="entry name" value="AAA+_ATPase"/>
</dbReference>
<evidence type="ECO:0000256" key="1">
    <source>
        <dbReference type="ARBA" id="ARBA00004496"/>
    </source>
</evidence>
<dbReference type="EC" id="3.4.21.53" evidence="9 10"/>
<dbReference type="GO" id="GO:0016887">
    <property type="term" value="F:ATP hydrolysis activity"/>
    <property type="evidence" value="ECO:0007669"/>
    <property type="project" value="UniProtKB-UniRule"/>
</dbReference>
<dbReference type="InterPro" id="IPR004815">
    <property type="entry name" value="Lon_bac/euk-typ"/>
</dbReference>
<dbReference type="InterPro" id="IPR054594">
    <property type="entry name" value="Lon_lid"/>
</dbReference>
<evidence type="ECO:0000256" key="9">
    <source>
        <dbReference type="HAMAP-Rule" id="MF_01973"/>
    </source>
</evidence>
<dbReference type="SUPFAM" id="SSF88697">
    <property type="entry name" value="PUA domain-like"/>
    <property type="match status" value="1"/>
</dbReference>
<dbReference type="InterPro" id="IPR015947">
    <property type="entry name" value="PUA-like_sf"/>
</dbReference>
<evidence type="ECO:0000313" key="18">
    <source>
        <dbReference type="Proteomes" id="UP000595917"/>
    </source>
</evidence>
<organism evidence="17 18">
    <name type="scientific">Breznakiella homolactica</name>
    <dbReference type="NCBI Taxonomy" id="2798577"/>
    <lineage>
        <taxon>Bacteria</taxon>
        <taxon>Pseudomonadati</taxon>
        <taxon>Spirochaetota</taxon>
        <taxon>Spirochaetia</taxon>
        <taxon>Spirochaetales</taxon>
        <taxon>Breznakiellaceae</taxon>
        <taxon>Breznakiella</taxon>
    </lineage>
</organism>
<dbReference type="Gene3D" id="1.20.5.5270">
    <property type="match status" value="1"/>
</dbReference>
<comment type="similarity">
    <text evidence="9 10 13 14">Belongs to the peptidase S16 family.</text>
</comment>
<protein>
    <recommendedName>
        <fullName evidence="9 10">Lon protease</fullName>
        <ecNumber evidence="9 10">3.4.21.53</ecNumber>
    </recommendedName>
    <alternativeName>
        <fullName evidence="9">ATP-dependent protease La</fullName>
    </alternativeName>
</protein>
<dbReference type="PROSITE" id="PS51786">
    <property type="entry name" value="LON_PROTEOLYTIC"/>
    <property type="match status" value="1"/>
</dbReference>
<dbReference type="RefSeq" id="WP_215624818.1">
    <property type="nucleotide sequence ID" value="NZ_CP067089.2"/>
</dbReference>
<keyword evidence="3 9" id="KW-0645">Protease</keyword>
<dbReference type="Gene3D" id="1.10.8.60">
    <property type="match status" value="1"/>
</dbReference>
<dbReference type="Pfam" id="PF05362">
    <property type="entry name" value="Lon_C"/>
    <property type="match status" value="1"/>
</dbReference>
<keyword evidence="6 9" id="KW-0720">Serine protease</keyword>
<evidence type="ECO:0000256" key="4">
    <source>
        <dbReference type="ARBA" id="ARBA00022741"/>
    </source>
</evidence>
<dbReference type="GO" id="GO:0005524">
    <property type="term" value="F:ATP binding"/>
    <property type="evidence" value="ECO:0007669"/>
    <property type="project" value="UniProtKB-UniRule"/>
</dbReference>
<dbReference type="InterPro" id="IPR027065">
    <property type="entry name" value="Lon_Prtase"/>
</dbReference>
<dbReference type="GO" id="GO:0043565">
    <property type="term" value="F:sequence-specific DNA binding"/>
    <property type="evidence" value="ECO:0007669"/>
    <property type="project" value="UniProtKB-UniRule"/>
</dbReference>
<dbReference type="AlphaFoldDB" id="A0A7T7XJV7"/>
<dbReference type="KEGG" id="bhc:JFL75_11145"/>
<evidence type="ECO:0000256" key="10">
    <source>
        <dbReference type="PIRNR" id="PIRNR001174"/>
    </source>
</evidence>
<dbReference type="PRINTS" id="PR00830">
    <property type="entry name" value="ENDOLAPTASE"/>
</dbReference>
<accession>A0A7T7XJV7</accession>
<dbReference type="FunFam" id="3.40.50.300:FF:000382">
    <property type="entry name" value="Lon protease homolog 2, peroxisomal"/>
    <property type="match status" value="1"/>
</dbReference>
<reference evidence="17" key="1">
    <citation type="submission" date="2021-01" db="EMBL/GenBank/DDBJ databases">
        <title>Description of Breznakiella homolactica.</title>
        <authorList>
            <person name="Song Y."/>
            <person name="Brune A."/>
        </authorList>
    </citation>
    <scope>NUCLEOTIDE SEQUENCE</scope>
    <source>
        <strain evidence="17">RmG30</strain>
    </source>
</reference>
<proteinExistence type="evidence at transcript level"/>
<dbReference type="GO" id="GO:0034605">
    <property type="term" value="P:cellular response to heat"/>
    <property type="evidence" value="ECO:0007669"/>
    <property type="project" value="UniProtKB-UniRule"/>
</dbReference>
<dbReference type="GO" id="GO:0006515">
    <property type="term" value="P:protein quality control for misfolded or incompletely synthesized proteins"/>
    <property type="evidence" value="ECO:0007669"/>
    <property type="project" value="UniProtKB-UniRule"/>
</dbReference>
<evidence type="ECO:0000256" key="7">
    <source>
        <dbReference type="ARBA" id="ARBA00022840"/>
    </source>
</evidence>
<dbReference type="InterPro" id="IPR046336">
    <property type="entry name" value="Lon_prtase_N_sf"/>
</dbReference>
<keyword evidence="4 9" id="KW-0547">Nucleotide-binding</keyword>
<dbReference type="InterPro" id="IPR003111">
    <property type="entry name" value="Lon_prtase_N"/>
</dbReference>
<feature type="domain" description="Lon proteolytic" evidence="15">
    <location>
        <begin position="611"/>
        <end position="792"/>
    </location>
</feature>
<dbReference type="HAMAP" id="MF_01973">
    <property type="entry name" value="lon_bact"/>
    <property type="match status" value="1"/>
</dbReference>
<dbReference type="InterPro" id="IPR008268">
    <property type="entry name" value="Peptidase_S16_AS"/>
</dbReference>
<dbReference type="Proteomes" id="UP000595917">
    <property type="component" value="Chromosome"/>
</dbReference>
<keyword evidence="2 9" id="KW-0963">Cytoplasm</keyword>
<evidence type="ECO:0000256" key="11">
    <source>
        <dbReference type="PIRSR" id="PIRSR001174-1"/>
    </source>
</evidence>
<evidence type="ECO:0000256" key="6">
    <source>
        <dbReference type="ARBA" id="ARBA00022825"/>
    </source>
</evidence>
<dbReference type="PROSITE" id="PS51787">
    <property type="entry name" value="LON_N"/>
    <property type="match status" value="1"/>
</dbReference>
<comment type="subcellular location">
    <subcellularLocation>
        <location evidence="1 9 10">Cytoplasm</location>
    </subcellularLocation>
</comment>
<evidence type="ECO:0000256" key="13">
    <source>
        <dbReference type="PROSITE-ProRule" id="PRU01122"/>
    </source>
</evidence>
<dbReference type="SMART" id="SM00382">
    <property type="entry name" value="AAA"/>
    <property type="match status" value="1"/>
</dbReference>
<keyword evidence="18" id="KW-1185">Reference proteome</keyword>
<dbReference type="Gene3D" id="1.20.58.1480">
    <property type="match status" value="1"/>
</dbReference>
<dbReference type="GO" id="GO:0004252">
    <property type="term" value="F:serine-type endopeptidase activity"/>
    <property type="evidence" value="ECO:0007669"/>
    <property type="project" value="UniProtKB-UniRule"/>
</dbReference>
<dbReference type="PIRSF" id="PIRSF001174">
    <property type="entry name" value="Lon_proteas"/>
    <property type="match status" value="1"/>
</dbReference>
<dbReference type="GO" id="GO:0004176">
    <property type="term" value="F:ATP-dependent peptidase activity"/>
    <property type="evidence" value="ECO:0007669"/>
    <property type="project" value="UniProtKB-UniRule"/>
</dbReference>
<dbReference type="InterPro" id="IPR027417">
    <property type="entry name" value="P-loop_NTPase"/>
</dbReference>
<evidence type="ECO:0000256" key="12">
    <source>
        <dbReference type="PIRSR" id="PIRSR001174-2"/>
    </source>
</evidence>
<dbReference type="FunFam" id="1.20.5.5270:FF:000002">
    <property type="entry name" value="Lon protease homolog"/>
    <property type="match status" value="1"/>
</dbReference>
<feature type="active site" evidence="9 11">
    <location>
        <position position="698"/>
    </location>
</feature>
<evidence type="ECO:0000256" key="5">
    <source>
        <dbReference type="ARBA" id="ARBA00022801"/>
    </source>
</evidence>
<dbReference type="SMART" id="SM00464">
    <property type="entry name" value="LON"/>
    <property type="match status" value="1"/>
</dbReference>
<keyword evidence="7 9" id="KW-0067">ATP-binding</keyword>
<dbReference type="Gene3D" id="3.40.50.300">
    <property type="entry name" value="P-loop containing nucleotide triphosphate hydrolases"/>
    <property type="match status" value="1"/>
</dbReference>
<evidence type="ECO:0000256" key="8">
    <source>
        <dbReference type="ARBA" id="ARBA00023016"/>
    </source>
</evidence>
<keyword evidence="5 9" id="KW-0378">Hydrolase</keyword>
<dbReference type="PANTHER" id="PTHR10046">
    <property type="entry name" value="ATP DEPENDENT LON PROTEASE FAMILY MEMBER"/>
    <property type="match status" value="1"/>
</dbReference>
<dbReference type="PROSITE" id="PS01046">
    <property type="entry name" value="LON_SER"/>
    <property type="match status" value="1"/>
</dbReference>
<sequence>MSILSALKGKNQTSELPLLPLRDLVLFPNTMIPIFITYKSGIQAIDEALKRDHYLFAACRKGPSEEDETYAEGSAARIIQHLKLPDGTFRVVLQGEYRGRITQRTEKAAYVLVKVVPVGTQSQDEKNDTEIAAMARTVQKSFIQYAELSKKVSTDTLTAADKAESPERLANLIGNALSVKPERKIALLSAETTRDRLTLLLETLELENEIFGIQKKISGKVKSRMEKTQREYILNEQLKEINKELGKEGTEDEFGDLEKAIEEKKPPEEVLAKAKKEIGRLRKLQPFSPEAGVIRTYLEWIADLPWSETTADSGDLGDAEKKLDEDHFDMRKAKERILEFIAVRELISREQENGGNKGPILCFVGPPGTGKTSLGKSVARALGRRFIRISLGGVRDEAEIRGHRKTYVGALPGKIIQSMRKAETVNPVFLLDEIDKLSSDFRGDPASALLEVLDPEQNSTFTDHYLEMPYDLSKVLFIATANSLHTIPYPLLDRMEIIEIPGYGEMEKLAIAKRFLIPKELAENGLGTAKITFTDEAILDIIRHWTMESGVRSLEREIARCVRRIARDAVKREYGLKEDKPVSSYKKQVKKESLEKLLGRRKYKKDVVYQEARMGVSYGLAWTETGGTMLPVETIGFEGNGECIMTGNLGDVMKESARIALSYLRSAADKYAYTIHDIGKTDFHIHVPEGAIPKDGPSAGITLAASLLSTLCQCPPKPGIAMTGELTLTGRILPIGGLKEKLLAAIRNGMTDVLLPADNREDWNELDKEIKESITVHFVETADEAFSVLFDPQINRHLSRKKTSKK</sequence>
<dbReference type="Gene3D" id="2.30.130.40">
    <property type="entry name" value="LON domain-like"/>
    <property type="match status" value="1"/>
</dbReference>
<feature type="domain" description="Lon N-terminal" evidence="16">
    <location>
        <begin position="16"/>
        <end position="208"/>
    </location>
</feature>
<evidence type="ECO:0000256" key="2">
    <source>
        <dbReference type="ARBA" id="ARBA00022490"/>
    </source>
</evidence>
<dbReference type="CDD" id="cd19500">
    <property type="entry name" value="RecA-like_Lon"/>
    <property type="match status" value="1"/>
</dbReference>
<evidence type="ECO:0000259" key="15">
    <source>
        <dbReference type="PROSITE" id="PS51786"/>
    </source>
</evidence>
<dbReference type="SUPFAM" id="SSF54211">
    <property type="entry name" value="Ribosomal protein S5 domain 2-like"/>
    <property type="match status" value="1"/>
</dbReference>
<evidence type="ECO:0000256" key="3">
    <source>
        <dbReference type="ARBA" id="ARBA00022670"/>
    </source>
</evidence>
<dbReference type="NCBIfam" id="TIGR00763">
    <property type="entry name" value="lon"/>
    <property type="match status" value="1"/>
</dbReference>
<dbReference type="InterPro" id="IPR014721">
    <property type="entry name" value="Ribsml_uS5_D2-typ_fold_subgr"/>
</dbReference>
<evidence type="ECO:0000256" key="14">
    <source>
        <dbReference type="RuleBase" id="RU000591"/>
    </source>
</evidence>
<comment type="function">
    <text evidence="9">ATP-dependent serine protease that mediates the selective degradation of mutant and abnormal proteins as well as certain short-lived regulatory proteins. Required for cellular homeostasis and for survival from DNA damage and developmental changes induced by stress. Degrades polypeptides processively to yield small peptide fragments that are 5 to 10 amino acids long. Binds to DNA in a double-stranded, site-specific manner.</text>
</comment>
<dbReference type="EMBL" id="CP067089">
    <property type="protein sequence ID" value="QQO07513.1"/>
    <property type="molecule type" value="Genomic_DNA"/>
</dbReference>
<evidence type="ECO:0000259" key="16">
    <source>
        <dbReference type="PROSITE" id="PS51787"/>
    </source>
</evidence>
<keyword evidence="8 9" id="KW-0346">Stress response</keyword>
<feature type="binding site" evidence="9 12">
    <location>
        <begin position="365"/>
        <end position="372"/>
    </location>
    <ligand>
        <name>ATP</name>
        <dbReference type="ChEBI" id="CHEBI:30616"/>
    </ligand>
</feature>
<dbReference type="Pfam" id="PF22667">
    <property type="entry name" value="Lon_lid"/>
    <property type="match status" value="1"/>
</dbReference>
<dbReference type="InterPro" id="IPR008269">
    <property type="entry name" value="Lon_proteolytic"/>
</dbReference>
<dbReference type="InterPro" id="IPR003959">
    <property type="entry name" value="ATPase_AAA_core"/>
</dbReference>
<comment type="catalytic activity">
    <reaction evidence="9 10 13">
        <text>Hydrolysis of proteins in presence of ATP.</text>
        <dbReference type="EC" id="3.4.21.53"/>
    </reaction>
</comment>
<dbReference type="Pfam" id="PF00004">
    <property type="entry name" value="AAA"/>
    <property type="match status" value="1"/>
</dbReference>
<evidence type="ECO:0000313" key="17">
    <source>
        <dbReference type="EMBL" id="QQO07513.1"/>
    </source>
</evidence>
<comment type="subunit">
    <text evidence="9 10">Homohexamer. Organized in a ring with a central cavity.</text>
</comment>
<dbReference type="Pfam" id="PF02190">
    <property type="entry name" value="LON_substr_bdg"/>
    <property type="match status" value="1"/>
</dbReference>
<comment type="induction">
    <text evidence="9">By heat shock.</text>
</comment>
<dbReference type="InterPro" id="IPR020568">
    <property type="entry name" value="Ribosomal_Su5_D2-typ_SF"/>
</dbReference>